<evidence type="ECO:0000313" key="9">
    <source>
        <dbReference type="Proteomes" id="UP000481858"/>
    </source>
</evidence>
<dbReference type="InterPro" id="IPR052337">
    <property type="entry name" value="SAT4-like"/>
</dbReference>
<accession>A0A7C8MYL1</accession>
<evidence type="ECO:0000259" key="7">
    <source>
        <dbReference type="Pfam" id="PF20684"/>
    </source>
</evidence>
<evidence type="ECO:0000256" key="1">
    <source>
        <dbReference type="ARBA" id="ARBA00004141"/>
    </source>
</evidence>
<keyword evidence="9" id="KW-1185">Reference proteome</keyword>
<evidence type="ECO:0000256" key="6">
    <source>
        <dbReference type="SAM" id="Phobius"/>
    </source>
</evidence>
<dbReference type="PANTHER" id="PTHR33048">
    <property type="entry name" value="PTH11-LIKE INTEGRAL MEMBRANE PROTEIN (AFU_ORTHOLOGUE AFUA_5G11245)"/>
    <property type="match status" value="1"/>
</dbReference>
<dbReference type="InParanoid" id="A0A7C8MYL1"/>
<comment type="subcellular location">
    <subcellularLocation>
        <location evidence="1">Membrane</location>
        <topology evidence="1">Multi-pass membrane protein</topology>
    </subcellularLocation>
</comment>
<feature type="domain" description="Rhodopsin" evidence="7">
    <location>
        <begin position="39"/>
        <end position="285"/>
    </location>
</feature>
<dbReference type="Proteomes" id="UP000481858">
    <property type="component" value="Unassembled WGS sequence"/>
</dbReference>
<name>A0A7C8MYL1_9PEZI</name>
<evidence type="ECO:0000256" key="4">
    <source>
        <dbReference type="ARBA" id="ARBA00023136"/>
    </source>
</evidence>
<sequence length="381" mass="42392">MDSSSPPQFPPGYLETNNGVNVIIANSIILVLATLLYMVRLIARSLAAAKRGWDDHLLIPAYLTFIGTVAVTYAEVTQAGVGRHAAALALEDPDKITKYLLLLYLLFWFYVPSSMFSRVSVVVLYLRIFTDKWARAACWVVIAFLVSICIGNIITAQVACKPLAYTWDKSIPGGTCINQLLWYQATNFFSLAADVFVLLLPIKTIWSLQTSFSQKIGIALVCLTGSIYSFSGLIASSVRVSVFFVQADLLMNDPTFADQAFSWTTVECGFYFSAACLIGSRPIITRFPQAIKDLFRPSSKAVERGSTKEVDETSLNRYYQNRYVNIEADEASQIPLEPMVTIGHHSPESLGGRSDMNAIRVETDIEIWREYAKPNPGNDWK</sequence>
<evidence type="ECO:0000256" key="5">
    <source>
        <dbReference type="ARBA" id="ARBA00038359"/>
    </source>
</evidence>
<keyword evidence="4 6" id="KW-0472">Membrane</keyword>
<organism evidence="8 9">
    <name type="scientific">Xylaria multiplex</name>
    <dbReference type="NCBI Taxonomy" id="323545"/>
    <lineage>
        <taxon>Eukaryota</taxon>
        <taxon>Fungi</taxon>
        <taxon>Dikarya</taxon>
        <taxon>Ascomycota</taxon>
        <taxon>Pezizomycotina</taxon>
        <taxon>Sordariomycetes</taxon>
        <taxon>Xylariomycetidae</taxon>
        <taxon>Xylariales</taxon>
        <taxon>Xylariaceae</taxon>
        <taxon>Xylaria</taxon>
    </lineage>
</organism>
<gene>
    <name evidence="8" type="ORF">GQX73_g1923</name>
</gene>
<comment type="caution">
    <text evidence="8">The sequence shown here is derived from an EMBL/GenBank/DDBJ whole genome shotgun (WGS) entry which is preliminary data.</text>
</comment>
<reference evidence="8 9" key="1">
    <citation type="submission" date="2019-12" db="EMBL/GenBank/DDBJ databases">
        <title>Draft genome sequence of the ascomycete Xylaria multiplex DSM 110363.</title>
        <authorList>
            <person name="Buettner E."/>
            <person name="Kellner H."/>
        </authorList>
    </citation>
    <scope>NUCLEOTIDE SEQUENCE [LARGE SCALE GENOMIC DNA]</scope>
    <source>
        <strain evidence="8 9">DSM 110363</strain>
    </source>
</reference>
<comment type="similarity">
    <text evidence="5">Belongs to the SAT4 family.</text>
</comment>
<evidence type="ECO:0000256" key="3">
    <source>
        <dbReference type="ARBA" id="ARBA00022989"/>
    </source>
</evidence>
<proteinExistence type="inferred from homology"/>
<feature type="transmembrane region" description="Helical" evidence="6">
    <location>
        <begin position="101"/>
        <end position="126"/>
    </location>
</feature>
<dbReference type="AlphaFoldDB" id="A0A7C8MYL1"/>
<evidence type="ECO:0000313" key="8">
    <source>
        <dbReference type="EMBL" id="KAF2971587.1"/>
    </source>
</evidence>
<dbReference type="OrthoDB" id="5342292at2759"/>
<keyword evidence="3 6" id="KW-1133">Transmembrane helix</keyword>
<dbReference type="PANTHER" id="PTHR33048:SF47">
    <property type="entry name" value="INTEGRAL MEMBRANE PROTEIN-RELATED"/>
    <property type="match status" value="1"/>
</dbReference>
<protein>
    <recommendedName>
        <fullName evidence="7">Rhodopsin domain-containing protein</fullName>
    </recommendedName>
</protein>
<evidence type="ECO:0000256" key="2">
    <source>
        <dbReference type="ARBA" id="ARBA00022692"/>
    </source>
</evidence>
<keyword evidence="2 6" id="KW-0812">Transmembrane</keyword>
<feature type="transmembrane region" description="Helical" evidence="6">
    <location>
        <begin position="59"/>
        <end position="81"/>
    </location>
</feature>
<dbReference type="Pfam" id="PF20684">
    <property type="entry name" value="Fung_rhodopsin"/>
    <property type="match status" value="1"/>
</dbReference>
<feature type="transmembrane region" description="Helical" evidence="6">
    <location>
        <begin position="188"/>
        <end position="206"/>
    </location>
</feature>
<dbReference type="GO" id="GO:0016020">
    <property type="term" value="C:membrane"/>
    <property type="evidence" value="ECO:0007669"/>
    <property type="project" value="UniProtKB-SubCell"/>
</dbReference>
<feature type="transmembrane region" description="Helical" evidence="6">
    <location>
        <begin position="218"/>
        <end position="240"/>
    </location>
</feature>
<feature type="transmembrane region" description="Helical" evidence="6">
    <location>
        <begin position="138"/>
        <end position="159"/>
    </location>
</feature>
<feature type="transmembrane region" description="Helical" evidence="6">
    <location>
        <begin position="20"/>
        <end position="39"/>
    </location>
</feature>
<dbReference type="InterPro" id="IPR049326">
    <property type="entry name" value="Rhodopsin_dom_fungi"/>
</dbReference>
<dbReference type="EMBL" id="WUBL01000012">
    <property type="protein sequence ID" value="KAF2971587.1"/>
    <property type="molecule type" value="Genomic_DNA"/>
</dbReference>